<dbReference type="EMBL" id="BGPR01058998">
    <property type="protein sequence ID" value="GBO35079.1"/>
    <property type="molecule type" value="Genomic_DNA"/>
</dbReference>
<feature type="coiled-coil region" evidence="1">
    <location>
        <begin position="713"/>
        <end position="780"/>
    </location>
</feature>
<dbReference type="PANTHER" id="PTHR37162:SF11">
    <property type="match status" value="1"/>
</dbReference>
<dbReference type="Proteomes" id="UP000499080">
    <property type="component" value="Unassembled WGS sequence"/>
</dbReference>
<protein>
    <submittedName>
        <fullName evidence="2">Uncharacterized protein</fullName>
    </submittedName>
</protein>
<organism evidence="2 3">
    <name type="scientific">Araneus ventricosus</name>
    <name type="common">Orbweaver spider</name>
    <name type="synonym">Epeira ventricosa</name>
    <dbReference type="NCBI Taxonomy" id="182803"/>
    <lineage>
        <taxon>Eukaryota</taxon>
        <taxon>Metazoa</taxon>
        <taxon>Ecdysozoa</taxon>
        <taxon>Arthropoda</taxon>
        <taxon>Chelicerata</taxon>
        <taxon>Arachnida</taxon>
        <taxon>Araneae</taxon>
        <taxon>Araneomorphae</taxon>
        <taxon>Entelegynae</taxon>
        <taxon>Araneoidea</taxon>
        <taxon>Araneidae</taxon>
        <taxon>Araneus</taxon>
    </lineage>
</organism>
<comment type="caution">
    <text evidence="2">The sequence shown here is derived from an EMBL/GenBank/DDBJ whole genome shotgun (WGS) entry which is preliminary data.</text>
</comment>
<keyword evidence="1" id="KW-0175">Coiled coil</keyword>
<proteinExistence type="predicted"/>
<gene>
    <name evidence="2" type="ORF">AVEN_94183_1</name>
</gene>
<evidence type="ECO:0000313" key="2">
    <source>
        <dbReference type="EMBL" id="GBO35079.1"/>
    </source>
</evidence>
<reference evidence="2 3" key="1">
    <citation type="journal article" date="2019" name="Sci. Rep.">
        <title>Orb-weaving spider Araneus ventricosus genome elucidates the spidroin gene catalogue.</title>
        <authorList>
            <person name="Kono N."/>
            <person name="Nakamura H."/>
            <person name="Ohtoshi R."/>
            <person name="Moran D.A.P."/>
            <person name="Shinohara A."/>
            <person name="Yoshida Y."/>
            <person name="Fujiwara M."/>
            <person name="Mori M."/>
            <person name="Tomita M."/>
            <person name="Arakawa K."/>
        </authorList>
    </citation>
    <scope>NUCLEOTIDE SEQUENCE [LARGE SCALE GENOMIC DNA]</scope>
</reference>
<evidence type="ECO:0000256" key="1">
    <source>
        <dbReference type="SAM" id="Coils"/>
    </source>
</evidence>
<dbReference type="AlphaFoldDB" id="A0A4Y2WCU4"/>
<name>A0A4Y2WCU4_ARAVE</name>
<evidence type="ECO:0000313" key="3">
    <source>
        <dbReference type="Proteomes" id="UP000499080"/>
    </source>
</evidence>
<dbReference type="OrthoDB" id="6435013at2759"/>
<sequence>MRGKCVFNSLWTFKSEYTEWLKPGKDKSKARCLWCSKEFDISNMGESAVKAHMKGFKHNSYKNAQNATSAGIDEFFSKPNLSETTNTNSPSTSNTMTVADSVAKSKDVLDAEILWCMKVVTSHYSYKSTNDIGKIFSMMFPDSAIAQRFSISERKIAYLCHFGLAPYFQNIMYEEFKKLSHFTLLFDETLNRTNQQKQLDVHIRFWHADDKKVNTRYLTSIFMGHSTANDIFSAFQAAVAKLDLKKLLQISMDGPAVNLKFYEILHQELKKEYNIECVNIGTCGLHTVNNAFRKGESCTDWEISSVLSALYYAFKDSPARRQDFLEASKLKKLPLKFCNSRWLENVPVSQRAFEIWQDVTTYVKLVESGKLPKVTCKSFLTLAKASKDKLMPVKFLFFTCVAERIKPFLQMYQSDDPLLPFYASDIHKFVKQCLQFFKVLKESSSAQIIASLNYLRQFDFSDTASYSAVDKVSVGIRGDKLLKELHSRKEISDKDFMLFKHDCQKFVIKMLECIMSKSPISYALVRNVICIDPVYMAEKTSKCETKMKQVLLYLQQKGQIDEDECDATLMEYIDFLQNVVKPSLHDFRNFDARKMRLDDFFSSFFEGNKFTKLWSVFKIIFILSHGQASVERGFSINKNIEVENLNEVSYVSQRIVYDHVKQSGGIHLVNITKELRISATSAHSKYRLFLEEQRAKETAANDTKKRKLESDFLITLQKKKSLWEKEITEMECKANELAKQAEKARDFSLLTKSNEMRKAISEKTEQLKELDCEISKKKQKTLFT</sequence>
<accession>A0A4Y2WCU4</accession>
<keyword evidence="3" id="KW-1185">Reference proteome</keyword>
<dbReference type="PANTHER" id="PTHR37162">
    <property type="entry name" value="HAT FAMILY DIMERISATION DOMAINCONTAINING PROTEIN-RELATED"/>
    <property type="match status" value="1"/>
</dbReference>